<dbReference type="OrthoDB" id="1709730at2"/>
<dbReference type="Proteomes" id="UP000216024">
    <property type="component" value="Unassembled WGS sequence"/>
</dbReference>
<proteinExistence type="predicted"/>
<name>A0A267MQW2_9FIRM</name>
<sequence>MRRRYQRPLRKILRKIRRIIPLSYGEIALYFRIERRIVKNIFFMYRNYGRDSIESVTLSQKQIDKIINLKYPTKR</sequence>
<reference evidence="1 2" key="1">
    <citation type="submission" date="2017-06" db="EMBL/GenBank/DDBJ databases">
        <title>Draft genome sequence of anaerobic fermentative bacterium Anaeromicrobium sediminis DY2726D isolated from West Pacific Ocean sediments.</title>
        <authorList>
            <person name="Zeng X."/>
        </authorList>
    </citation>
    <scope>NUCLEOTIDE SEQUENCE [LARGE SCALE GENOMIC DNA]</scope>
    <source>
        <strain evidence="1 2">DY2726D</strain>
    </source>
</reference>
<dbReference type="AlphaFoldDB" id="A0A267MQW2"/>
<evidence type="ECO:0000313" key="1">
    <source>
        <dbReference type="EMBL" id="PAB61298.1"/>
    </source>
</evidence>
<accession>A0A267MQW2</accession>
<dbReference type="EMBL" id="NIBG01000001">
    <property type="protein sequence ID" value="PAB61298.1"/>
    <property type="molecule type" value="Genomic_DNA"/>
</dbReference>
<organism evidence="1 2">
    <name type="scientific">Anaeromicrobium sediminis</name>
    <dbReference type="NCBI Taxonomy" id="1478221"/>
    <lineage>
        <taxon>Bacteria</taxon>
        <taxon>Bacillati</taxon>
        <taxon>Bacillota</taxon>
        <taxon>Clostridia</taxon>
        <taxon>Peptostreptococcales</taxon>
        <taxon>Thermotaleaceae</taxon>
        <taxon>Anaeromicrobium</taxon>
    </lineage>
</organism>
<gene>
    <name evidence="1" type="ORF">CCE28_02380</name>
</gene>
<dbReference type="RefSeq" id="WP_095130579.1">
    <property type="nucleotide sequence ID" value="NZ_NIBG01000001.1"/>
</dbReference>
<comment type="caution">
    <text evidence="1">The sequence shown here is derived from an EMBL/GenBank/DDBJ whole genome shotgun (WGS) entry which is preliminary data.</text>
</comment>
<protein>
    <submittedName>
        <fullName evidence="1">Uncharacterized protein</fullName>
    </submittedName>
</protein>
<evidence type="ECO:0000313" key="2">
    <source>
        <dbReference type="Proteomes" id="UP000216024"/>
    </source>
</evidence>
<keyword evidence="2" id="KW-1185">Reference proteome</keyword>